<dbReference type="EMBL" id="JAMDMJ010000009">
    <property type="protein sequence ID" value="MCY9595980.1"/>
    <property type="molecule type" value="Genomic_DNA"/>
</dbReference>
<protein>
    <recommendedName>
        <fullName evidence="5">Oxidoreductase</fullName>
    </recommendedName>
</protein>
<name>A0A410WZS6_9BACL</name>
<dbReference type="GeneID" id="95377225"/>
<accession>A0A410WZS6</accession>
<dbReference type="EMBL" id="CP026520">
    <property type="protein sequence ID" value="QAV19955.1"/>
    <property type="molecule type" value="Genomic_DNA"/>
</dbReference>
<proteinExistence type="predicted"/>
<keyword evidence="4" id="KW-1185">Reference proteome</keyword>
<dbReference type="Proteomes" id="UP001527202">
    <property type="component" value="Unassembled WGS sequence"/>
</dbReference>
<evidence type="ECO:0000313" key="2">
    <source>
        <dbReference type="EMBL" id="QAV19955.1"/>
    </source>
</evidence>
<reference evidence="2 3" key="1">
    <citation type="submission" date="2018-01" db="EMBL/GenBank/DDBJ databases">
        <title>The whole genome sequencing and assembly of Paenibacillus chitinolyticus KCCM 41400 strain.</title>
        <authorList>
            <person name="Kim J.-Y."/>
            <person name="Park M.-K."/>
            <person name="Lee Y.-J."/>
            <person name="Yi H."/>
            <person name="Bahn Y.-S."/>
            <person name="Kim J.F."/>
            <person name="Lee D.-W."/>
        </authorList>
    </citation>
    <scope>NUCLEOTIDE SEQUENCE [LARGE SCALE GENOMIC DNA]</scope>
    <source>
        <strain evidence="2 3">KCCM 41400</strain>
    </source>
</reference>
<organism evidence="2 3">
    <name type="scientific">Paenibacillus chitinolyticus</name>
    <dbReference type="NCBI Taxonomy" id="79263"/>
    <lineage>
        <taxon>Bacteria</taxon>
        <taxon>Bacillati</taxon>
        <taxon>Bacillota</taxon>
        <taxon>Bacilli</taxon>
        <taxon>Bacillales</taxon>
        <taxon>Paenibacillaceae</taxon>
        <taxon>Paenibacillus</taxon>
    </lineage>
</organism>
<dbReference type="Proteomes" id="UP000288943">
    <property type="component" value="Chromosome"/>
</dbReference>
<evidence type="ECO:0000313" key="4">
    <source>
        <dbReference type="Proteomes" id="UP001527202"/>
    </source>
</evidence>
<evidence type="ECO:0008006" key="5">
    <source>
        <dbReference type="Google" id="ProtNLM"/>
    </source>
</evidence>
<sequence>MNNLECKMAIRHGFVDRYVDGEIRKCENNTSFFDFSIDGNSLFNTLQPYDFISVLSHKDEELQRNEFDKLLLNAPSGLESGRYMIFVCPMCADLGCGAITVSIQREEEHIVWKDFSYEDGEKTKSLHLGTFIFEWANYTKTISSASFEKNE</sequence>
<dbReference type="AlphaFoldDB" id="A0A410WZS6"/>
<reference evidence="1 4" key="2">
    <citation type="submission" date="2022-05" db="EMBL/GenBank/DDBJ databases">
        <title>Genome Sequencing of Bee-Associated Microbes.</title>
        <authorList>
            <person name="Dunlap C."/>
        </authorList>
    </citation>
    <scope>NUCLEOTIDE SEQUENCE [LARGE SCALE GENOMIC DNA]</scope>
    <source>
        <strain evidence="1 4">NRRL B-23120</strain>
    </source>
</reference>
<dbReference type="OrthoDB" id="342114at2"/>
<dbReference type="KEGG" id="pchi:PC41400_20755"/>
<dbReference type="RefSeq" id="WP_053228772.1">
    <property type="nucleotide sequence ID" value="NZ_CP026520.1"/>
</dbReference>
<evidence type="ECO:0000313" key="3">
    <source>
        <dbReference type="Proteomes" id="UP000288943"/>
    </source>
</evidence>
<evidence type="ECO:0000313" key="1">
    <source>
        <dbReference type="EMBL" id="MCY9595980.1"/>
    </source>
</evidence>
<gene>
    <name evidence="1" type="ORF">M5X16_09350</name>
    <name evidence="2" type="ORF">PC41400_20755</name>
</gene>